<dbReference type="EMBL" id="JFAX01000001">
    <property type="protein sequence ID" value="EXI69747.1"/>
    <property type="molecule type" value="Genomic_DNA"/>
</dbReference>
<proteinExistence type="predicted"/>
<name>A0A011NYM1_9PROT</name>
<protein>
    <submittedName>
        <fullName evidence="1">Uncharacterized protein</fullName>
    </submittedName>
</protein>
<keyword evidence="2" id="KW-1185">Reference proteome</keyword>
<dbReference type="AlphaFoldDB" id="A0A011NYM1"/>
<evidence type="ECO:0000313" key="2">
    <source>
        <dbReference type="Proteomes" id="UP000020218"/>
    </source>
</evidence>
<accession>A0A011NYM1</accession>
<sequence length="82" mass="8531">MARPMCHRGLRTARRSASALLTDPACPDGGGLRGLQKAVSTVVDRVGGGPGQAGRLKNGAVSNTGVAKPWPSFFRLRLSTKS</sequence>
<dbReference type="Proteomes" id="UP000020218">
    <property type="component" value="Unassembled WGS sequence"/>
</dbReference>
<comment type="caution">
    <text evidence="1">The sequence shown here is derived from an EMBL/GenBank/DDBJ whole genome shotgun (WGS) entry which is preliminary data.</text>
</comment>
<organism evidence="1 2">
    <name type="scientific">Candidatus Accumulibacter adjunctus</name>
    <dbReference type="NCBI Taxonomy" id="1454001"/>
    <lineage>
        <taxon>Bacteria</taxon>
        <taxon>Pseudomonadati</taxon>
        <taxon>Pseudomonadota</taxon>
        <taxon>Betaproteobacteria</taxon>
        <taxon>Candidatus Accumulibacter</taxon>
    </lineage>
</organism>
<evidence type="ECO:0000313" key="1">
    <source>
        <dbReference type="EMBL" id="EXI69747.1"/>
    </source>
</evidence>
<gene>
    <name evidence="1" type="ORF">AW08_00240</name>
</gene>
<reference evidence="1" key="1">
    <citation type="submission" date="2014-02" db="EMBL/GenBank/DDBJ databases">
        <title>Expanding our view of genomic diversity in Candidatus Accumulibacter clades.</title>
        <authorList>
            <person name="Skennerton C.T."/>
            <person name="Barr J.J."/>
            <person name="Slater F.R."/>
            <person name="Bond P.L."/>
            <person name="Tyson G.W."/>
        </authorList>
    </citation>
    <scope>NUCLEOTIDE SEQUENCE [LARGE SCALE GENOMIC DNA]</scope>
</reference>